<dbReference type="InterPro" id="IPR016169">
    <property type="entry name" value="FAD-bd_PCMH_sub2"/>
</dbReference>
<dbReference type="STRING" id="416450.A0A1V6QL52"/>
<keyword evidence="2" id="KW-0560">Oxidoreductase</keyword>
<dbReference type="InterPro" id="IPR016166">
    <property type="entry name" value="FAD-bd_PCMH"/>
</dbReference>
<dbReference type="Gene3D" id="3.30.465.10">
    <property type="match status" value="2"/>
</dbReference>
<dbReference type="GO" id="GO:0016491">
    <property type="term" value="F:oxidoreductase activity"/>
    <property type="evidence" value="ECO:0007669"/>
    <property type="project" value="UniProtKB-KW"/>
</dbReference>
<dbReference type="PROSITE" id="PS51387">
    <property type="entry name" value="FAD_PCMH"/>
    <property type="match status" value="1"/>
</dbReference>
<sequence length="432" mass="47769">MKFTTEHNIRLVVRNTGHDYNGKSTGAGALGLWMHNIQDIEFKDYHDVHYTGRAAKFGAGVQGTEAYRAAEAQGLEIVSGEYASVGIAGGYSQGGGHSALSSRHGLAADQVLEWEVIDGTGQLLVTNREQNKDLYWSLSGGGGGTYGVVWSMTTKAHTGTPASGLNLTFTSNGIPKDIYYDAVKLYYSMLPGIVDTGVMSLAYLTNISFSIAPMTGPNIPVKKLESMIQPFRDSLDKMGIKHTFYSDQFDSYLDEFENMMKDAHIGTAQYGSWLIPRSVVQDKNGDLTDAARYIAEDGAKFATFALNVSQEVTGDVYNSVLPAWREAIFHGKVSTTWEFNQPDKMRNLQDKMTFDYVPRLQQLAPDSGAYLNEADFRQPNFKEAFYGTNYDALRQVKAKYDPHDVFYGLTAVGSDEWTVSNSGQYRISGQLY</sequence>
<dbReference type="EMBL" id="MDYN01000002">
    <property type="protein sequence ID" value="OQD89968.1"/>
    <property type="molecule type" value="Genomic_DNA"/>
</dbReference>
<dbReference type="GO" id="GO:0071949">
    <property type="term" value="F:FAD binding"/>
    <property type="evidence" value="ECO:0007669"/>
    <property type="project" value="InterPro"/>
</dbReference>
<comment type="similarity">
    <text evidence="1">Belongs to the oxygen-dependent FAD-linked oxidoreductase family.</text>
</comment>
<comment type="caution">
    <text evidence="4">The sequence shown here is derived from an EMBL/GenBank/DDBJ whole genome shotgun (WGS) entry which is preliminary data.</text>
</comment>
<dbReference type="InterPro" id="IPR036318">
    <property type="entry name" value="FAD-bd_PCMH-like_sf"/>
</dbReference>
<dbReference type="AlphaFoldDB" id="A0A1V6QL52"/>
<dbReference type="PANTHER" id="PTHR13878:SF91">
    <property type="entry name" value="FAD BINDING DOMAIN PROTEIN (AFU_ORTHOLOGUE AFUA_6G12070)-RELATED"/>
    <property type="match status" value="1"/>
</dbReference>
<gene>
    <name evidence="4" type="ORF">PENANT_c002G10168</name>
</gene>
<dbReference type="SUPFAM" id="SSF56176">
    <property type="entry name" value="FAD-binding/transporter-associated domain-like"/>
    <property type="match status" value="1"/>
</dbReference>
<feature type="domain" description="FAD-binding PCMH-type" evidence="3">
    <location>
        <begin position="1"/>
        <end position="159"/>
    </location>
</feature>
<dbReference type="Proteomes" id="UP000191672">
    <property type="component" value="Unassembled WGS sequence"/>
</dbReference>
<proteinExistence type="inferred from homology"/>
<protein>
    <recommendedName>
        <fullName evidence="3">FAD-binding PCMH-type domain-containing protein</fullName>
    </recommendedName>
</protein>
<evidence type="ECO:0000313" key="5">
    <source>
        <dbReference type="Proteomes" id="UP000191672"/>
    </source>
</evidence>
<name>A0A1V6QL52_9EURO</name>
<keyword evidence="5" id="KW-1185">Reference proteome</keyword>
<reference evidence="5" key="1">
    <citation type="journal article" date="2017" name="Nat. Microbiol.">
        <title>Global analysis of biosynthetic gene clusters reveals vast potential of secondary metabolite production in Penicillium species.</title>
        <authorList>
            <person name="Nielsen J.C."/>
            <person name="Grijseels S."/>
            <person name="Prigent S."/>
            <person name="Ji B."/>
            <person name="Dainat J."/>
            <person name="Nielsen K.F."/>
            <person name="Frisvad J.C."/>
            <person name="Workman M."/>
            <person name="Nielsen J."/>
        </authorList>
    </citation>
    <scope>NUCLEOTIDE SEQUENCE [LARGE SCALE GENOMIC DNA]</scope>
    <source>
        <strain evidence="5">IBT 31811</strain>
    </source>
</reference>
<dbReference type="InterPro" id="IPR012951">
    <property type="entry name" value="BBE"/>
</dbReference>
<dbReference type="InterPro" id="IPR050432">
    <property type="entry name" value="FAD-linked_Oxidoreductases_BP"/>
</dbReference>
<dbReference type="Pfam" id="PF08031">
    <property type="entry name" value="BBE"/>
    <property type="match status" value="1"/>
</dbReference>
<dbReference type="PANTHER" id="PTHR13878">
    <property type="entry name" value="GULONOLACTONE OXIDASE"/>
    <property type="match status" value="1"/>
</dbReference>
<dbReference type="InterPro" id="IPR006094">
    <property type="entry name" value="Oxid_FAD_bind_N"/>
</dbReference>
<accession>A0A1V6QL52</accession>
<dbReference type="Pfam" id="PF01565">
    <property type="entry name" value="FAD_binding_4"/>
    <property type="match status" value="1"/>
</dbReference>
<evidence type="ECO:0000259" key="3">
    <source>
        <dbReference type="PROSITE" id="PS51387"/>
    </source>
</evidence>
<evidence type="ECO:0000256" key="2">
    <source>
        <dbReference type="ARBA" id="ARBA00023002"/>
    </source>
</evidence>
<evidence type="ECO:0000313" key="4">
    <source>
        <dbReference type="EMBL" id="OQD89968.1"/>
    </source>
</evidence>
<evidence type="ECO:0000256" key="1">
    <source>
        <dbReference type="ARBA" id="ARBA00005466"/>
    </source>
</evidence>
<organism evidence="4 5">
    <name type="scientific">Penicillium antarcticum</name>
    <dbReference type="NCBI Taxonomy" id="416450"/>
    <lineage>
        <taxon>Eukaryota</taxon>
        <taxon>Fungi</taxon>
        <taxon>Dikarya</taxon>
        <taxon>Ascomycota</taxon>
        <taxon>Pezizomycotina</taxon>
        <taxon>Eurotiomycetes</taxon>
        <taxon>Eurotiomycetidae</taxon>
        <taxon>Eurotiales</taxon>
        <taxon>Aspergillaceae</taxon>
        <taxon>Penicillium</taxon>
    </lineage>
</organism>